<keyword evidence="2" id="KW-1185">Reference proteome</keyword>
<evidence type="ECO:0000313" key="2">
    <source>
        <dbReference type="Proteomes" id="UP000029889"/>
    </source>
</evidence>
<accession>A0A097EXU2</accession>
<dbReference type="KEGG" id="vg:22111424"/>
<dbReference type="EMBL" id="KM507819">
    <property type="protein sequence ID" value="AIT14274.1"/>
    <property type="molecule type" value="Genomic_DNA"/>
</dbReference>
<proteinExistence type="predicted"/>
<name>A0A097EXU2_9CAUD</name>
<sequence>MKIEFEVITYSIGDGIRCYVQARHMVPDDKLSPKSFCITQDLLDINGEYKYIYYLTKGYCSTRGFNIVAVSRDEIDDLTEYGEEEMFQYSTVFNELDVFLLRKIQHIMQECLHHKRGMVCDVNLN</sequence>
<dbReference type="Proteomes" id="UP000029889">
    <property type="component" value="Segment"/>
</dbReference>
<evidence type="ECO:0000313" key="1">
    <source>
        <dbReference type="EMBL" id="AIT14274.1"/>
    </source>
</evidence>
<dbReference type="GeneID" id="22111424"/>
<gene>
    <name evidence="1" type="primary">384</name>
    <name evidence="1" type="ORF">PBI_121Q_384</name>
</gene>
<protein>
    <submittedName>
        <fullName evidence="1">Uncharacterized protein</fullName>
    </submittedName>
</protein>
<organism evidence="1 2">
    <name type="scientific">Escherichia phage 121Q</name>
    <dbReference type="NCBI Taxonomy" id="1555202"/>
    <lineage>
        <taxon>Viruses</taxon>
        <taxon>Duplodnaviria</taxon>
        <taxon>Heunggongvirae</taxon>
        <taxon>Uroviricota</taxon>
        <taxon>Caudoviricetes</taxon>
        <taxon>Asteriusvirus</taxon>
        <taxon>Asteriusvirus av121Q</taxon>
    </lineage>
</organism>
<reference evidence="1 2" key="1">
    <citation type="submission" date="2014-09" db="EMBL/GenBank/DDBJ databases">
        <authorList>
            <person name="Lapin J.S."/>
            <person name="Pope W.H."/>
            <person name="Hua J."/>
            <person name="Ford M.E."/>
            <person name="Conway J.F."/>
            <person name="Hatfull G.F."/>
            <person name="Hendrix R.W."/>
        </authorList>
    </citation>
    <scope>NUCLEOTIDE SEQUENCE [LARGE SCALE GENOMIC DNA]</scope>
</reference>
<dbReference type="RefSeq" id="YP_009101971.1">
    <property type="nucleotide sequence ID" value="NC_025447.1"/>
</dbReference>